<evidence type="ECO:0000313" key="3">
    <source>
        <dbReference type="Proteomes" id="UP000824074"/>
    </source>
</evidence>
<keyword evidence="1" id="KW-0472">Membrane</keyword>
<keyword evidence="1" id="KW-1133">Transmembrane helix</keyword>
<dbReference type="Proteomes" id="UP000824074">
    <property type="component" value="Unassembled WGS sequence"/>
</dbReference>
<comment type="caution">
    <text evidence="2">The sequence shown here is derived from an EMBL/GenBank/DDBJ whole genome shotgun (WGS) entry which is preliminary data.</text>
</comment>
<evidence type="ECO:0000313" key="2">
    <source>
        <dbReference type="EMBL" id="HIU40688.1"/>
    </source>
</evidence>
<reference evidence="2" key="1">
    <citation type="submission" date="2020-10" db="EMBL/GenBank/DDBJ databases">
        <authorList>
            <person name="Gilroy R."/>
        </authorList>
    </citation>
    <scope>NUCLEOTIDE SEQUENCE</scope>
    <source>
        <strain evidence="2">CHK193-30670</strain>
    </source>
</reference>
<sequence>MNKLKKEELKSIKAGGLTGWAVAGIIAGITFLVGVFDGLARPFKCR</sequence>
<reference evidence="2" key="2">
    <citation type="journal article" date="2021" name="PeerJ">
        <title>Extensive microbial diversity within the chicken gut microbiome revealed by metagenomics and culture.</title>
        <authorList>
            <person name="Gilroy R."/>
            <person name="Ravi A."/>
            <person name="Getino M."/>
            <person name="Pursley I."/>
            <person name="Horton D.L."/>
            <person name="Alikhan N.F."/>
            <person name="Baker D."/>
            <person name="Gharbi K."/>
            <person name="Hall N."/>
            <person name="Watson M."/>
            <person name="Adriaenssens E.M."/>
            <person name="Foster-Nyarko E."/>
            <person name="Jarju S."/>
            <person name="Secka A."/>
            <person name="Antonio M."/>
            <person name="Oren A."/>
            <person name="Chaudhuri R.R."/>
            <person name="La Ragione R."/>
            <person name="Hildebrand F."/>
            <person name="Pallen M.J."/>
        </authorList>
    </citation>
    <scope>NUCLEOTIDE SEQUENCE</scope>
    <source>
        <strain evidence="2">CHK193-30670</strain>
    </source>
</reference>
<name>A0A9D1INN5_9FIRM</name>
<evidence type="ECO:0008006" key="4">
    <source>
        <dbReference type="Google" id="ProtNLM"/>
    </source>
</evidence>
<gene>
    <name evidence="2" type="ORF">IAB68_05255</name>
</gene>
<dbReference type="AlphaFoldDB" id="A0A9D1INN5"/>
<evidence type="ECO:0000256" key="1">
    <source>
        <dbReference type="SAM" id="Phobius"/>
    </source>
</evidence>
<proteinExistence type="predicted"/>
<protein>
    <recommendedName>
        <fullName evidence="4">Class IIb bacteriocin, lactobin A/cerein 7B family</fullName>
    </recommendedName>
</protein>
<dbReference type="EMBL" id="DVMT01000053">
    <property type="protein sequence ID" value="HIU40688.1"/>
    <property type="molecule type" value="Genomic_DNA"/>
</dbReference>
<feature type="transmembrane region" description="Helical" evidence="1">
    <location>
        <begin position="20"/>
        <end position="40"/>
    </location>
</feature>
<keyword evidence="1" id="KW-0812">Transmembrane</keyword>
<accession>A0A9D1INN5</accession>
<organism evidence="2 3">
    <name type="scientific">Candidatus Aphodocola excrementigallinarum</name>
    <dbReference type="NCBI Taxonomy" id="2840670"/>
    <lineage>
        <taxon>Bacteria</taxon>
        <taxon>Bacillati</taxon>
        <taxon>Bacillota</taxon>
        <taxon>Bacilli</taxon>
        <taxon>Candidatus Aphodocola</taxon>
    </lineage>
</organism>